<evidence type="ECO:0000313" key="2">
    <source>
        <dbReference type="Proteomes" id="UP000078386"/>
    </source>
</evidence>
<protein>
    <submittedName>
        <fullName evidence="1">Uncharacterized protein</fullName>
    </submittedName>
</protein>
<dbReference type="EMBL" id="LXEU01000023">
    <property type="protein sequence ID" value="OAT55450.1"/>
    <property type="molecule type" value="Genomic_DNA"/>
</dbReference>
<organism evidence="1 2">
    <name type="scientific">Kluyvera georgiana ATCC 51603</name>
    <dbReference type="NCBI Taxonomy" id="1354264"/>
    <lineage>
        <taxon>Bacteria</taxon>
        <taxon>Pseudomonadati</taxon>
        <taxon>Pseudomonadota</taxon>
        <taxon>Gammaproteobacteria</taxon>
        <taxon>Enterobacterales</taxon>
        <taxon>Enterobacteriaceae</taxon>
        <taxon>Kluyvera</taxon>
    </lineage>
</organism>
<comment type="caution">
    <text evidence="1">The sequence shown here is derived from an EMBL/GenBank/DDBJ whole genome shotgun (WGS) entry which is preliminary data.</text>
</comment>
<dbReference type="InterPro" id="IPR038765">
    <property type="entry name" value="Papain-like_cys_pep_sf"/>
</dbReference>
<name>A0A1B7K5M3_9ENTR</name>
<gene>
    <name evidence="1" type="ORF">M989_00991</name>
</gene>
<dbReference type="Proteomes" id="UP000078386">
    <property type="component" value="Unassembled WGS sequence"/>
</dbReference>
<dbReference type="PATRIC" id="fig|1354264.4.peg.1038"/>
<reference evidence="1 2" key="1">
    <citation type="submission" date="2016-04" db="EMBL/GenBank/DDBJ databases">
        <title>ATOL: Assembling a taxonomically balanced genome-scale reconstruction of the evolutionary history of the Enterobacteriaceae.</title>
        <authorList>
            <person name="Plunkett G.III."/>
            <person name="Neeno-Eckwall E.C."/>
            <person name="Glasner J.D."/>
            <person name="Perna N.T."/>
        </authorList>
    </citation>
    <scope>NUCLEOTIDE SEQUENCE [LARGE SCALE GENOMIC DNA]</scope>
    <source>
        <strain evidence="1 2">ATCC 51603</strain>
    </source>
</reference>
<accession>A0A1B7K5M3</accession>
<keyword evidence="2" id="KW-1185">Reference proteome</keyword>
<dbReference type="Gene3D" id="3.90.1720.10">
    <property type="entry name" value="endopeptidase domain like (from Nostoc punctiforme)"/>
    <property type="match status" value="1"/>
</dbReference>
<dbReference type="SUPFAM" id="SSF54001">
    <property type="entry name" value="Cysteine proteinases"/>
    <property type="match status" value="1"/>
</dbReference>
<sequence length="306" mass="34225">MKVLSLNDLHPADVLLFSPEKKSFISWAITFLTDAPVSHAAMYFETCPPTIVEETPPQVTTNPAEKRFKGRTIHVYRHTTASPLRPVTQAARQHLNNQEPYDHAGLYMVGLLLMYKKFSITSQKQQVIIRILKKLTATITQFIQQQQTPGKHPMVCSQFVAQCFEDAGSAFRLQFRHATQLDSAIGETLLDKAADWMKQRQVTFNQYDMNAAPETASDEALCEALHHAFMDNNTQPTPAMTDALAEAIFYFAQAHASLLGLDTTVGRFDALAALRTNQNMFVSPGDLMRHCTNLTPIGIVMIPTNN</sequence>
<dbReference type="AlphaFoldDB" id="A0A1B7K5M3"/>
<dbReference type="RefSeq" id="WP_064542930.1">
    <property type="nucleotide sequence ID" value="NZ_LXEU01000023.1"/>
</dbReference>
<proteinExistence type="predicted"/>
<evidence type="ECO:0000313" key="1">
    <source>
        <dbReference type="EMBL" id="OAT55450.1"/>
    </source>
</evidence>